<keyword evidence="1" id="KW-0812">Transmembrane</keyword>
<keyword evidence="1" id="KW-1133">Transmembrane helix</keyword>
<keyword evidence="1" id="KW-0472">Membrane</keyword>
<accession>A0A0L8GDA2</accession>
<evidence type="ECO:0000256" key="1">
    <source>
        <dbReference type="SAM" id="Phobius"/>
    </source>
</evidence>
<name>A0A0L8GDA2_OCTBM</name>
<proteinExistence type="predicted"/>
<gene>
    <name evidence="2" type="ORF">OCBIM_22035506mg</name>
</gene>
<dbReference type="EMBL" id="KQ422411">
    <property type="protein sequence ID" value="KOF74918.1"/>
    <property type="molecule type" value="Genomic_DNA"/>
</dbReference>
<feature type="transmembrane region" description="Helical" evidence="1">
    <location>
        <begin position="87"/>
        <end position="108"/>
    </location>
</feature>
<sequence length="114" mass="13566">MYIYMTFVQVGLWPEWTHLISYLMSGNEIKWSLLATVKPLIGKLVSSAYVRVWKFFFSMGNKSYTYINMNTHAHTDLRHSFPYTHTYILSAILLLPHIMIILSLFFLIRKRKME</sequence>
<evidence type="ECO:0000313" key="2">
    <source>
        <dbReference type="EMBL" id="KOF74918.1"/>
    </source>
</evidence>
<reference evidence="2" key="1">
    <citation type="submission" date="2015-07" db="EMBL/GenBank/DDBJ databases">
        <title>MeaNS - Measles Nucleotide Surveillance Program.</title>
        <authorList>
            <person name="Tran T."/>
            <person name="Druce J."/>
        </authorList>
    </citation>
    <scope>NUCLEOTIDE SEQUENCE</scope>
    <source>
        <strain evidence="2">UCB-OBI-ISO-001</strain>
        <tissue evidence="2">Gonad</tissue>
    </source>
</reference>
<dbReference type="AlphaFoldDB" id="A0A0L8GDA2"/>
<organism evidence="2">
    <name type="scientific">Octopus bimaculoides</name>
    <name type="common">California two-spotted octopus</name>
    <dbReference type="NCBI Taxonomy" id="37653"/>
    <lineage>
        <taxon>Eukaryota</taxon>
        <taxon>Metazoa</taxon>
        <taxon>Spiralia</taxon>
        <taxon>Lophotrochozoa</taxon>
        <taxon>Mollusca</taxon>
        <taxon>Cephalopoda</taxon>
        <taxon>Coleoidea</taxon>
        <taxon>Octopodiformes</taxon>
        <taxon>Octopoda</taxon>
        <taxon>Incirrata</taxon>
        <taxon>Octopodidae</taxon>
        <taxon>Octopus</taxon>
    </lineage>
</organism>
<protein>
    <submittedName>
        <fullName evidence="2">Uncharacterized protein</fullName>
    </submittedName>
</protein>